<sequence length="179" mass="19861">MANYGTTNTAAHTHRDEESQPLIHGQSAAHTEANDTFYGRTFGHVTTHRKRYFAAWLLVAVIAISTVLGLHYYEKQKHEGGHHDDPDDETVFFSSLLTSVASTKPKPEYCESDRSYPIAILLSIFFGYVGIDRFYLGYIISSLIKLATAGGFGIWYVIDIVLIIIGGLPDHNGCRLVAP</sequence>
<evidence type="ECO:0000313" key="11">
    <source>
        <dbReference type="EMBL" id="KAG0328810.1"/>
    </source>
</evidence>
<evidence type="ECO:0000256" key="6">
    <source>
        <dbReference type="ARBA" id="ARBA00023136"/>
    </source>
</evidence>
<feature type="region of interest" description="Disordered" evidence="8">
    <location>
        <begin position="1"/>
        <end position="25"/>
    </location>
</feature>
<evidence type="ECO:0000256" key="7">
    <source>
        <dbReference type="ARBA" id="ARBA00023180"/>
    </source>
</evidence>
<feature type="transmembrane region" description="Helical" evidence="9">
    <location>
        <begin position="52"/>
        <end position="73"/>
    </location>
</feature>
<dbReference type="InterPro" id="IPR050932">
    <property type="entry name" value="TM2D1-3-like"/>
</dbReference>
<reference evidence="11" key="1">
    <citation type="journal article" date="2020" name="Fungal Divers.">
        <title>Resolving the Mortierellaceae phylogeny through synthesis of multi-gene phylogenetics and phylogenomics.</title>
        <authorList>
            <person name="Vandepol N."/>
            <person name="Liber J."/>
            <person name="Desiro A."/>
            <person name="Na H."/>
            <person name="Kennedy M."/>
            <person name="Barry K."/>
            <person name="Grigoriev I.V."/>
            <person name="Miller A.N."/>
            <person name="O'Donnell K."/>
            <person name="Stajich J.E."/>
            <person name="Bonito G."/>
        </authorList>
    </citation>
    <scope>NUCLEOTIDE SEQUENCE</scope>
    <source>
        <strain evidence="11">REB-010B</strain>
    </source>
</reference>
<dbReference type="AlphaFoldDB" id="A0A9P6UZ15"/>
<feature type="compositionally biased region" description="Polar residues" evidence="8">
    <location>
        <begin position="1"/>
        <end position="11"/>
    </location>
</feature>
<dbReference type="Proteomes" id="UP000738325">
    <property type="component" value="Unassembled WGS sequence"/>
</dbReference>
<evidence type="ECO:0000259" key="10">
    <source>
        <dbReference type="Pfam" id="PF05154"/>
    </source>
</evidence>
<feature type="transmembrane region" description="Helical" evidence="9">
    <location>
        <begin position="143"/>
        <end position="168"/>
    </location>
</feature>
<dbReference type="PANTHER" id="PTHR21016:SF7">
    <property type="entry name" value="TM2 DOMAIN-CONTAINING PROTEIN 3"/>
    <property type="match status" value="1"/>
</dbReference>
<name>A0A9P6UZ15_9FUNG</name>
<evidence type="ECO:0000256" key="4">
    <source>
        <dbReference type="ARBA" id="ARBA00022729"/>
    </source>
</evidence>
<comment type="caution">
    <text evidence="11">The sequence shown here is derived from an EMBL/GenBank/DDBJ whole genome shotgun (WGS) entry which is preliminary data.</text>
</comment>
<evidence type="ECO:0000256" key="1">
    <source>
        <dbReference type="ARBA" id="ARBA00004141"/>
    </source>
</evidence>
<organism evidence="11 12">
    <name type="scientific">Dissophora globulifera</name>
    <dbReference type="NCBI Taxonomy" id="979702"/>
    <lineage>
        <taxon>Eukaryota</taxon>
        <taxon>Fungi</taxon>
        <taxon>Fungi incertae sedis</taxon>
        <taxon>Mucoromycota</taxon>
        <taxon>Mortierellomycotina</taxon>
        <taxon>Mortierellomycetes</taxon>
        <taxon>Mortierellales</taxon>
        <taxon>Mortierellaceae</taxon>
        <taxon>Dissophora</taxon>
    </lineage>
</organism>
<evidence type="ECO:0000256" key="9">
    <source>
        <dbReference type="SAM" id="Phobius"/>
    </source>
</evidence>
<keyword evidence="3 9" id="KW-0812">Transmembrane</keyword>
<evidence type="ECO:0000256" key="3">
    <source>
        <dbReference type="ARBA" id="ARBA00022692"/>
    </source>
</evidence>
<gene>
    <name evidence="11" type="ORF">BGZ99_004474</name>
</gene>
<evidence type="ECO:0000313" key="12">
    <source>
        <dbReference type="Proteomes" id="UP000738325"/>
    </source>
</evidence>
<protein>
    <recommendedName>
        <fullName evidence="10">TM2 domain-containing protein</fullName>
    </recommendedName>
</protein>
<keyword evidence="6 9" id="KW-0472">Membrane</keyword>
<dbReference type="EMBL" id="JAAAIP010000028">
    <property type="protein sequence ID" value="KAG0328810.1"/>
    <property type="molecule type" value="Genomic_DNA"/>
</dbReference>
<dbReference type="Pfam" id="PF05154">
    <property type="entry name" value="TM2"/>
    <property type="match status" value="1"/>
</dbReference>
<comment type="similarity">
    <text evidence="2">Belongs to the TM2 family.</text>
</comment>
<feature type="transmembrane region" description="Helical" evidence="9">
    <location>
        <begin position="114"/>
        <end position="131"/>
    </location>
</feature>
<proteinExistence type="inferred from homology"/>
<evidence type="ECO:0000256" key="8">
    <source>
        <dbReference type="SAM" id="MobiDB-lite"/>
    </source>
</evidence>
<dbReference type="GO" id="GO:0016020">
    <property type="term" value="C:membrane"/>
    <property type="evidence" value="ECO:0007669"/>
    <property type="project" value="UniProtKB-SubCell"/>
</dbReference>
<dbReference type="InterPro" id="IPR007829">
    <property type="entry name" value="TM2"/>
</dbReference>
<keyword evidence="5 9" id="KW-1133">Transmembrane helix</keyword>
<evidence type="ECO:0000256" key="5">
    <source>
        <dbReference type="ARBA" id="ARBA00022989"/>
    </source>
</evidence>
<dbReference type="PANTHER" id="PTHR21016">
    <property type="entry name" value="BETA-AMYLOID BINDING PROTEIN-RELATED"/>
    <property type="match status" value="1"/>
</dbReference>
<comment type="subcellular location">
    <subcellularLocation>
        <location evidence="1">Membrane</location>
        <topology evidence="1">Multi-pass membrane protein</topology>
    </subcellularLocation>
</comment>
<keyword evidence="12" id="KW-1185">Reference proteome</keyword>
<evidence type="ECO:0000256" key="2">
    <source>
        <dbReference type="ARBA" id="ARBA00008284"/>
    </source>
</evidence>
<feature type="domain" description="TM2" evidence="10">
    <location>
        <begin position="113"/>
        <end position="161"/>
    </location>
</feature>
<accession>A0A9P6UZ15</accession>
<keyword evidence="4" id="KW-0732">Signal</keyword>
<keyword evidence="7" id="KW-0325">Glycoprotein</keyword>
<dbReference type="OrthoDB" id="408511at2759"/>